<name>A0A2W1JA97_9CYAN</name>
<feature type="region of interest" description="Disordered" evidence="1">
    <location>
        <begin position="1"/>
        <end position="28"/>
    </location>
</feature>
<protein>
    <submittedName>
        <fullName evidence="2">Uncharacterized protein</fullName>
    </submittedName>
</protein>
<accession>A0A2W1JA97</accession>
<dbReference type="AlphaFoldDB" id="A0A2W1JA97"/>
<dbReference type="Pfam" id="PF19861">
    <property type="entry name" value="DUF6335"/>
    <property type="match status" value="1"/>
</dbReference>
<sequence>MTDATFFNLGRVSPRQQSTASQQGSESQEILWSDLGNLDHADSSTEALADQEMGAAPALKRLQKTMASTELTGGDPDDDAYQASVVGEEAVGGQTPTPDQNVTEELQKAVGIASIEGETVRTAAKLEWRDRHPWGLNPESAEDYRERLE</sequence>
<proteinExistence type="predicted"/>
<reference evidence="2 3" key="1">
    <citation type="journal article" date="2018" name="Sci. Rep.">
        <title>A novel species of the marine cyanobacterium Acaryochloris with a unique pigment content and lifestyle.</title>
        <authorList>
            <person name="Partensky F."/>
            <person name="Six C."/>
            <person name="Ratin M."/>
            <person name="Garczarek L."/>
            <person name="Vaulot D."/>
            <person name="Probert I."/>
            <person name="Calteau A."/>
            <person name="Gourvil P."/>
            <person name="Marie D."/>
            <person name="Grebert T."/>
            <person name="Bouchier C."/>
            <person name="Le Panse S."/>
            <person name="Gachenot M."/>
            <person name="Rodriguez F."/>
            <person name="Garrido J.L."/>
        </authorList>
    </citation>
    <scope>NUCLEOTIDE SEQUENCE [LARGE SCALE GENOMIC DNA]</scope>
    <source>
        <strain evidence="2 3">RCC1774</strain>
    </source>
</reference>
<feature type="compositionally biased region" description="Polar residues" evidence="1">
    <location>
        <begin position="14"/>
        <end position="28"/>
    </location>
</feature>
<dbReference type="InterPro" id="IPR046298">
    <property type="entry name" value="DUF6335"/>
</dbReference>
<dbReference type="Proteomes" id="UP000248857">
    <property type="component" value="Unassembled WGS sequence"/>
</dbReference>
<evidence type="ECO:0000313" key="3">
    <source>
        <dbReference type="Proteomes" id="UP000248857"/>
    </source>
</evidence>
<dbReference type="OrthoDB" id="574580at2"/>
<organism evidence="2 3">
    <name type="scientific">Acaryochloris thomasi RCC1774</name>
    <dbReference type="NCBI Taxonomy" id="1764569"/>
    <lineage>
        <taxon>Bacteria</taxon>
        <taxon>Bacillati</taxon>
        <taxon>Cyanobacteriota</taxon>
        <taxon>Cyanophyceae</taxon>
        <taxon>Acaryochloridales</taxon>
        <taxon>Acaryochloridaceae</taxon>
        <taxon>Acaryochloris</taxon>
        <taxon>Acaryochloris thomasi</taxon>
    </lineage>
</organism>
<comment type="caution">
    <text evidence="2">The sequence shown here is derived from an EMBL/GenBank/DDBJ whole genome shotgun (WGS) entry which is preliminary data.</text>
</comment>
<dbReference type="RefSeq" id="WP_110988581.1">
    <property type="nucleotide sequence ID" value="NZ_CAWNWM010000025.1"/>
</dbReference>
<evidence type="ECO:0000313" key="2">
    <source>
        <dbReference type="EMBL" id="PZD70938.1"/>
    </source>
</evidence>
<keyword evidence="3" id="KW-1185">Reference proteome</keyword>
<gene>
    <name evidence="2" type="ORF">C1752_08713</name>
</gene>
<dbReference type="EMBL" id="PQWO01000025">
    <property type="protein sequence ID" value="PZD70938.1"/>
    <property type="molecule type" value="Genomic_DNA"/>
</dbReference>
<evidence type="ECO:0000256" key="1">
    <source>
        <dbReference type="SAM" id="MobiDB-lite"/>
    </source>
</evidence>